<accession>A9FUR2</accession>
<evidence type="ECO:0000256" key="1">
    <source>
        <dbReference type="SAM" id="MobiDB-lite"/>
    </source>
</evidence>
<organism evidence="2 3">
    <name type="scientific">Sorangium cellulosum (strain So ce56)</name>
    <name type="common">Polyangium cellulosum (strain So ce56)</name>
    <dbReference type="NCBI Taxonomy" id="448385"/>
    <lineage>
        <taxon>Bacteria</taxon>
        <taxon>Pseudomonadati</taxon>
        <taxon>Myxococcota</taxon>
        <taxon>Polyangia</taxon>
        <taxon>Polyangiales</taxon>
        <taxon>Polyangiaceae</taxon>
        <taxon>Sorangium</taxon>
    </lineage>
</organism>
<evidence type="ECO:0000313" key="2">
    <source>
        <dbReference type="EMBL" id="CAN98659.1"/>
    </source>
</evidence>
<dbReference type="STRING" id="448385.sce8489"/>
<reference evidence="2 3" key="1">
    <citation type="journal article" date="2007" name="Nat. Biotechnol.">
        <title>Complete genome sequence of the myxobacterium Sorangium cellulosum.</title>
        <authorList>
            <person name="Schneiker S."/>
            <person name="Perlova O."/>
            <person name="Kaiser O."/>
            <person name="Gerth K."/>
            <person name="Alici A."/>
            <person name="Altmeyer M.O."/>
            <person name="Bartels D."/>
            <person name="Bekel T."/>
            <person name="Beyer S."/>
            <person name="Bode E."/>
            <person name="Bode H.B."/>
            <person name="Bolten C.J."/>
            <person name="Choudhuri J.V."/>
            <person name="Doss S."/>
            <person name="Elnakady Y.A."/>
            <person name="Frank B."/>
            <person name="Gaigalat L."/>
            <person name="Goesmann A."/>
            <person name="Groeger C."/>
            <person name="Gross F."/>
            <person name="Jelsbak L."/>
            <person name="Jelsbak L."/>
            <person name="Kalinowski J."/>
            <person name="Kegler C."/>
            <person name="Knauber T."/>
            <person name="Konietzny S."/>
            <person name="Kopp M."/>
            <person name="Krause L."/>
            <person name="Krug D."/>
            <person name="Linke B."/>
            <person name="Mahmud T."/>
            <person name="Martinez-Arias R."/>
            <person name="McHardy A.C."/>
            <person name="Merai M."/>
            <person name="Meyer F."/>
            <person name="Mormann S."/>
            <person name="Munoz-Dorado J."/>
            <person name="Perez J."/>
            <person name="Pradella S."/>
            <person name="Rachid S."/>
            <person name="Raddatz G."/>
            <person name="Rosenau F."/>
            <person name="Rueckert C."/>
            <person name="Sasse F."/>
            <person name="Scharfe M."/>
            <person name="Schuster S.C."/>
            <person name="Suen G."/>
            <person name="Treuner-Lange A."/>
            <person name="Velicer G.J."/>
            <person name="Vorholter F.-J."/>
            <person name="Weissman K.J."/>
            <person name="Welch R.D."/>
            <person name="Wenzel S.C."/>
            <person name="Whitworth D.E."/>
            <person name="Wilhelm S."/>
            <person name="Wittmann C."/>
            <person name="Bloecker H."/>
            <person name="Puehler A."/>
            <person name="Mueller R."/>
        </authorList>
    </citation>
    <scope>NUCLEOTIDE SEQUENCE [LARGE SCALE GENOMIC DNA]</scope>
    <source>
        <strain evidence="3">So ce56</strain>
    </source>
</reference>
<feature type="region of interest" description="Disordered" evidence="1">
    <location>
        <begin position="507"/>
        <end position="550"/>
    </location>
</feature>
<dbReference type="PROSITE" id="PS51257">
    <property type="entry name" value="PROKAR_LIPOPROTEIN"/>
    <property type="match status" value="1"/>
</dbReference>
<name>A9FUR2_SORC5</name>
<dbReference type="AlphaFoldDB" id="A9FUR2"/>
<dbReference type="HOGENOM" id="CLU_036811_0_0_7"/>
<dbReference type="KEGG" id="scl:sce8489"/>
<evidence type="ECO:0008006" key="4">
    <source>
        <dbReference type="Google" id="ProtNLM"/>
    </source>
</evidence>
<dbReference type="Proteomes" id="UP000002139">
    <property type="component" value="Chromosome"/>
</dbReference>
<sequence>MDTSSKGRRRVAVATLVPIALGFGVASVVCGCSSGPDPKEPICDDDPTVKPPQDGCGLFVSASLGDDANPGTRAAPLKTLRKALDLVEEGGHPHHVYACAETFDERLWFYDTSIWGGFDCTNGWQHLGADAKTVIAPNRPEREVVTFGGREVTLANLRIVAPDGNEMDRTEACSIGIVAVRDEAALKLVASEVITGRGAMPGGNSIGIYLSAGSEIEVIDSLIVAGDGADGEPGAPAEDAAAADGRPGHAGADACTVDDAAATREVTTECDDETSVSGQGGPGLPDEGFNAGYGEPLPDPNPTGAGTGGVGQQGSMACTDGQRGLDGAAGVHGQGARPPGVVGWVRSLGKGQDGTLGRPGQGGGGGGGSRGGATACGAGPVGGAFGGSGGSGGCGGKQGTGGFAGGVSAGIVTRGSKVAIRGSTLQTGRGGRGGAGGAGLPGGSGAPGGEGGGGVPGALPGCRGGDGGNGGPGGGAGGGLGGHSAAIAYLETAEVTRENVQATFLLGTAGKGGAGGDPDATESKGDDGVAAEFLPFAAIDPNDPDSHELQ</sequence>
<feature type="compositionally biased region" description="Gly residues" evidence="1">
    <location>
        <begin position="428"/>
        <end position="476"/>
    </location>
</feature>
<feature type="region of interest" description="Disordered" evidence="1">
    <location>
        <begin position="421"/>
        <end position="476"/>
    </location>
</feature>
<dbReference type="BioCyc" id="SCEL448385:SCE_RS43485-MONOMER"/>
<evidence type="ECO:0000313" key="3">
    <source>
        <dbReference type="Proteomes" id="UP000002139"/>
    </source>
</evidence>
<feature type="compositionally biased region" description="Low complexity" evidence="1">
    <location>
        <begin position="232"/>
        <end position="260"/>
    </location>
</feature>
<protein>
    <recommendedName>
        <fullName evidence="4">PGRS family protein</fullName>
    </recommendedName>
</protein>
<gene>
    <name evidence="2" type="ordered locus">sce8489</name>
</gene>
<feature type="region of interest" description="Disordered" evidence="1">
    <location>
        <begin position="227"/>
        <end position="371"/>
    </location>
</feature>
<feature type="compositionally biased region" description="Gly residues" evidence="1">
    <location>
        <begin position="351"/>
        <end position="371"/>
    </location>
</feature>
<proteinExistence type="predicted"/>
<dbReference type="EMBL" id="AM746676">
    <property type="protein sequence ID" value="CAN98659.1"/>
    <property type="molecule type" value="Genomic_DNA"/>
</dbReference>
<keyword evidence="3" id="KW-1185">Reference proteome</keyword>